<dbReference type="Proteomes" id="UP000716291">
    <property type="component" value="Unassembled WGS sequence"/>
</dbReference>
<dbReference type="InterPro" id="IPR000219">
    <property type="entry name" value="DH_dom"/>
</dbReference>
<dbReference type="OrthoDB" id="660555at2759"/>
<dbReference type="SMART" id="SM00325">
    <property type="entry name" value="RhoGEF"/>
    <property type="match status" value="1"/>
</dbReference>
<dbReference type="EMBL" id="JAANQT010000036">
    <property type="protein sequence ID" value="KAG1315553.1"/>
    <property type="molecule type" value="Genomic_DNA"/>
</dbReference>
<dbReference type="InterPro" id="IPR035899">
    <property type="entry name" value="DBL_dom_sf"/>
</dbReference>
<sequence length="776" mass="89004">MSAIAVDSVSEHGEENDMGIMGTLGSTIDHIQGRDWQDLLLDSGSQASTDGSSRSRTCMASVDEIDPVFTPSSPLSSVEEADMPRGSLALVSLMDHPLLASSSSGTRFRTRLPGQIHDNITIQDFSEFRNRQAWAFEQAQETQMLNGHVYSSLSEEEDEKEEEELFDSVDNFVRKMIEEETSPTVETNQEVSTSRTSLIELDQILTEGSPAAQEPIVRDDVPLASEMASSIREPNPAYLPSQQPPATAAQVSKDPPAPEEELKSAEPEPQDTFVSLEQEEGIEKEPGRPSEVKTEEKKIKKNQKKRLQQRYSVMNELLDTEDSYAQDLNSLCNHFFELIRSVKYVNHDEKRIICRNGNSLMDEQSTFHESLRLAVRLDRRKGGVKYTANCFLASKTYFESYYVYCVHQDKAIAVYNRLLEINSDFAELDERMHFIHQVITERNKHTFKDYMIMPFQRLLRYKLLLEAVRHTTTPNTKGHTALSAAEEAIHAVAKKINDRIARVELEEKTEIFLSRLQADWSIPKQWYRHLGVCRLIGTFDMRCLPKQKRFKRVCCALFKHYVILVKPKKSDVYEAEQWFPIREFRIKDAIDIPSSLHFPWLLRNKSYLFEFCATSKLEKEIWMETMENCIADSKARHKLLEKESVSDFVEEIFESNLDLHSSEDDDQPVRIPLPSGSTSFSHSAIFSRSTTVRKMNSNRHSIPNLSTFFSSAQDTTKSFWGARWLIGSLAEKLLHFRLRQFKIRCDAFDAHFKDVHVSLLITAKGSHKIKRTLNTE</sequence>
<accession>A0A9P7BXW9</accession>
<evidence type="ECO:0000259" key="2">
    <source>
        <dbReference type="PROSITE" id="PS50010"/>
    </source>
</evidence>
<dbReference type="CDD" id="cd00160">
    <property type="entry name" value="RhoGEF"/>
    <property type="match status" value="1"/>
</dbReference>
<name>A0A9P7BXW9_RHIOR</name>
<dbReference type="Pfam" id="PF00621">
    <property type="entry name" value="RhoGEF"/>
    <property type="match status" value="1"/>
</dbReference>
<keyword evidence="4" id="KW-1185">Reference proteome</keyword>
<feature type="region of interest" description="Disordered" evidence="1">
    <location>
        <begin position="233"/>
        <end position="303"/>
    </location>
</feature>
<evidence type="ECO:0000256" key="1">
    <source>
        <dbReference type="SAM" id="MobiDB-lite"/>
    </source>
</evidence>
<dbReference type="InterPro" id="IPR001849">
    <property type="entry name" value="PH_domain"/>
</dbReference>
<feature type="domain" description="DH" evidence="2">
    <location>
        <begin position="309"/>
        <end position="499"/>
    </location>
</feature>
<feature type="compositionally biased region" description="Basic and acidic residues" evidence="1">
    <location>
        <begin position="281"/>
        <end position="298"/>
    </location>
</feature>
<dbReference type="GO" id="GO:0005737">
    <property type="term" value="C:cytoplasm"/>
    <property type="evidence" value="ECO:0007669"/>
    <property type="project" value="TreeGrafter"/>
</dbReference>
<dbReference type="InterPro" id="IPR011993">
    <property type="entry name" value="PH-like_dom_sf"/>
</dbReference>
<evidence type="ECO:0000313" key="3">
    <source>
        <dbReference type="EMBL" id="KAG1315553.1"/>
    </source>
</evidence>
<dbReference type="AlphaFoldDB" id="A0A9P7BXW9"/>
<organism evidence="3 4">
    <name type="scientific">Rhizopus oryzae</name>
    <name type="common">Mucormycosis agent</name>
    <name type="synonym">Rhizopus arrhizus var. delemar</name>
    <dbReference type="NCBI Taxonomy" id="64495"/>
    <lineage>
        <taxon>Eukaryota</taxon>
        <taxon>Fungi</taxon>
        <taxon>Fungi incertae sedis</taxon>
        <taxon>Mucoromycota</taxon>
        <taxon>Mucoromycotina</taxon>
        <taxon>Mucoromycetes</taxon>
        <taxon>Mucorales</taxon>
        <taxon>Mucorineae</taxon>
        <taxon>Rhizopodaceae</taxon>
        <taxon>Rhizopus</taxon>
    </lineage>
</organism>
<protein>
    <recommendedName>
        <fullName evidence="2">DH domain-containing protein</fullName>
    </recommendedName>
</protein>
<dbReference type="Gene3D" id="1.20.900.10">
    <property type="entry name" value="Dbl homology (DH) domain"/>
    <property type="match status" value="1"/>
</dbReference>
<dbReference type="SUPFAM" id="SSF50729">
    <property type="entry name" value="PH domain-like"/>
    <property type="match status" value="1"/>
</dbReference>
<dbReference type="PANTHER" id="PTHR45818">
    <property type="entry name" value="PROTEIN VAV"/>
    <property type="match status" value="1"/>
</dbReference>
<dbReference type="GO" id="GO:0005085">
    <property type="term" value="F:guanyl-nucleotide exchange factor activity"/>
    <property type="evidence" value="ECO:0007669"/>
    <property type="project" value="InterPro"/>
</dbReference>
<dbReference type="PANTHER" id="PTHR45818:SF3">
    <property type="entry name" value="PROTEIN VAV"/>
    <property type="match status" value="1"/>
</dbReference>
<dbReference type="Gene3D" id="2.30.29.30">
    <property type="entry name" value="Pleckstrin-homology domain (PH domain)/Phosphotyrosine-binding domain (PTB)"/>
    <property type="match status" value="1"/>
</dbReference>
<dbReference type="SMART" id="SM00233">
    <property type="entry name" value="PH"/>
    <property type="match status" value="1"/>
</dbReference>
<comment type="caution">
    <text evidence="3">The sequence shown here is derived from an EMBL/GenBank/DDBJ whole genome shotgun (WGS) entry which is preliminary data.</text>
</comment>
<gene>
    <name evidence="3" type="ORF">G6F64_000578</name>
</gene>
<dbReference type="PROSITE" id="PS50010">
    <property type="entry name" value="DH_2"/>
    <property type="match status" value="1"/>
</dbReference>
<reference evidence="3" key="1">
    <citation type="journal article" date="2020" name="Microb. Genom.">
        <title>Genetic diversity of clinical and environmental Mucorales isolates obtained from an investigation of mucormycosis cases among solid organ transplant recipients.</title>
        <authorList>
            <person name="Nguyen M.H."/>
            <person name="Kaul D."/>
            <person name="Muto C."/>
            <person name="Cheng S.J."/>
            <person name="Richter R.A."/>
            <person name="Bruno V.M."/>
            <person name="Liu G."/>
            <person name="Beyhan S."/>
            <person name="Sundermann A.J."/>
            <person name="Mounaud S."/>
            <person name="Pasculle A.W."/>
            <person name="Nierman W.C."/>
            <person name="Driscoll E."/>
            <person name="Cumbie R."/>
            <person name="Clancy C.J."/>
            <person name="Dupont C.L."/>
        </authorList>
    </citation>
    <scope>NUCLEOTIDE SEQUENCE</scope>
    <source>
        <strain evidence="3">GL11</strain>
    </source>
</reference>
<evidence type="ECO:0000313" key="4">
    <source>
        <dbReference type="Proteomes" id="UP000716291"/>
    </source>
</evidence>
<proteinExistence type="predicted"/>
<dbReference type="SUPFAM" id="SSF48065">
    <property type="entry name" value="DBL homology domain (DH-domain)"/>
    <property type="match status" value="1"/>
</dbReference>